<keyword evidence="3" id="KW-0808">Transferase</keyword>
<evidence type="ECO:0000313" key="4">
    <source>
        <dbReference type="EMBL" id="UUX93883.1"/>
    </source>
</evidence>
<dbReference type="GO" id="GO:0008168">
    <property type="term" value="F:methyltransferase activity"/>
    <property type="evidence" value="ECO:0007669"/>
    <property type="project" value="UniProtKB-KW"/>
</dbReference>
<dbReference type="Gene3D" id="3.40.718.10">
    <property type="entry name" value="Isopropylmalate Dehydrogenase"/>
    <property type="match status" value="1"/>
</dbReference>
<dbReference type="Proteomes" id="UP001060368">
    <property type="component" value="Chromosome"/>
</dbReference>
<reference evidence="4" key="1">
    <citation type="submission" date="2022-04" db="EMBL/GenBank/DDBJ databases">
        <title>Complete genome of Methanoplanus endosymbiosus DSM 3599.</title>
        <authorList>
            <person name="Chen S.-C."/>
            <person name="You Y.-T."/>
            <person name="Zhou Y.-Z."/>
            <person name="Lai M.-C."/>
        </authorList>
    </citation>
    <scope>NUCLEOTIDE SEQUENCE</scope>
    <source>
        <strain evidence="4">DSM 3599</strain>
    </source>
</reference>
<proteinExistence type="inferred from homology"/>
<dbReference type="KEGG" id="mend:L6E24_10375"/>
<evidence type="ECO:0000256" key="2">
    <source>
        <dbReference type="ARBA" id="ARBA00022603"/>
    </source>
</evidence>
<dbReference type="EMBL" id="CP096115">
    <property type="protein sequence ID" value="UUX93883.1"/>
    <property type="molecule type" value="Genomic_DNA"/>
</dbReference>
<gene>
    <name evidence="4" type="primary">mtxX</name>
    <name evidence="4" type="ORF">L6E24_10375</name>
</gene>
<dbReference type="AlphaFoldDB" id="A0A9E7TJP6"/>
<keyword evidence="5" id="KW-1185">Reference proteome</keyword>
<comment type="similarity">
    <text evidence="1">Belongs to the MtxX family.</text>
</comment>
<evidence type="ECO:0000256" key="3">
    <source>
        <dbReference type="ARBA" id="ARBA00022679"/>
    </source>
</evidence>
<keyword evidence="2" id="KW-0489">Methyltransferase</keyword>
<dbReference type="SUPFAM" id="SSF53659">
    <property type="entry name" value="Isocitrate/Isopropylmalate dehydrogenase-like"/>
    <property type="match status" value="1"/>
</dbReference>
<dbReference type="NCBIfam" id="TIGR03270">
    <property type="entry name" value="methan_mark_4"/>
    <property type="match status" value="1"/>
</dbReference>
<protein>
    <submittedName>
        <fullName evidence="4">Methanogenesis marker protein Mmp4/MtxX</fullName>
    </submittedName>
</protein>
<organism evidence="4 5">
    <name type="scientific">Methanoplanus endosymbiosus</name>
    <dbReference type="NCBI Taxonomy" id="33865"/>
    <lineage>
        <taxon>Archaea</taxon>
        <taxon>Methanobacteriati</taxon>
        <taxon>Methanobacteriota</taxon>
        <taxon>Stenosarchaea group</taxon>
        <taxon>Methanomicrobia</taxon>
        <taxon>Methanomicrobiales</taxon>
        <taxon>Methanomicrobiaceae</taxon>
        <taxon>Methanoplanus</taxon>
    </lineage>
</organism>
<dbReference type="InterPro" id="IPR016764">
    <property type="entry name" value="MeTrfase_MtxX_xsu"/>
</dbReference>
<accession>A0A9E7TJP6</accession>
<name>A0A9E7TJP6_9EURY</name>
<sequence>MIIGIGAGDDGGKVFGQVSELTSGNFDVRVYSGRASDIACDTYVCEKPWESMIRDLYSGKISAAVRGTLPANRTLGFLKEFSGCGSLKRVAFLETPDGRRFILAPVGVDEGWTVSDKIDFVNYSRGIAPKFGISDKVAILSGGRYGDAGRHEAVDRSLADAELAAKITGSDHCEILIEDAIKDHGIIIAPDGISGNLIFRTLTMIGGGFAHGAPVVNLGKIFVDTSRASPDYSNAILLASALSE</sequence>
<evidence type="ECO:0000256" key="1">
    <source>
        <dbReference type="ARBA" id="ARBA00009125"/>
    </source>
</evidence>
<evidence type="ECO:0000313" key="5">
    <source>
        <dbReference type="Proteomes" id="UP001060368"/>
    </source>
</evidence>
<dbReference type="GO" id="GO:0032259">
    <property type="term" value="P:methylation"/>
    <property type="evidence" value="ECO:0007669"/>
    <property type="project" value="UniProtKB-KW"/>
</dbReference>